<dbReference type="OrthoDB" id="2442002at2759"/>
<dbReference type="EMBL" id="BLAL01000324">
    <property type="protein sequence ID" value="GET03604.1"/>
    <property type="molecule type" value="Genomic_DNA"/>
</dbReference>
<feature type="compositionally biased region" description="Basic and acidic residues" evidence="1">
    <location>
        <begin position="8"/>
        <end position="33"/>
    </location>
</feature>
<evidence type="ECO:0000256" key="1">
    <source>
        <dbReference type="SAM" id="MobiDB-lite"/>
    </source>
</evidence>
<dbReference type="Proteomes" id="UP000615446">
    <property type="component" value="Unassembled WGS sequence"/>
</dbReference>
<protein>
    <submittedName>
        <fullName evidence="2">Uncharacterized protein</fullName>
    </submittedName>
</protein>
<feature type="region of interest" description="Disordered" evidence="1">
    <location>
        <begin position="1"/>
        <end position="43"/>
    </location>
</feature>
<sequence length="80" mass="9242">MINNIEIENGKNDVDENDIDESHNEKPHNEKPHNGSQITRIEVSPNEKYVVTYSKEDESIVGWNVVDEGQLKPEFLHKVK</sequence>
<evidence type="ECO:0000313" key="2">
    <source>
        <dbReference type="EMBL" id="GET03604.1"/>
    </source>
</evidence>
<organism evidence="2 3">
    <name type="scientific">Rhizophagus clarus</name>
    <dbReference type="NCBI Taxonomy" id="94130"/>
    <lineage>
        <taxon>Eukaryota</taxon>
        <taxon>Fungi</taxon>
        <taxon>Fungi incertae sedis</taxon>
        <taxon>Mucoromycota</taxon>
        <taxon>Glomeromycotina</taxon>
        <taxon>Glomeromycetes</taxon>
        <taxon>Glomerales</taxon>
        <taxon>Glomeraceae</taxon>
        <taxon>Rhizophagus</taxon>
    </lineage>
</organism>
<evidence type="ECO:0000313" key="3">
    <source>
        <dbReference type="Proteomes" id="UP000615446"/>
    </source>
</evidence>
<comment type="caution">
    <text evidence="2">The sequence shown here is derived from an EMBL/GenBank/DDBJ whole genome shotgun (WGS) entry which is preliminary data.</text>
</comment>
<reference evidence="2" key="1">
    <citation type="submission" date="2019-10" db="EMBL/GenBank/DDBJ databases">
        <title>Conservation and host-specific expression of non-tandemly repeated heterogenous ribosome RNA gene in arbuscular mycorrhizal fungi.</title>
        <authorList>
            <person name="Maeda T."/>
            <person name="Kobayashi Y."/>
            <person name="Nakagawa T."/>
            <person name="Ezawa T."/>
            <person name="Yamaguchi K."/>
            <person name="Bino T."/>
            <person name="Nishimoto Y."/>
            <person name="Shigenobu S."/>
            <person name="Kawaguchi M."/>
        </authorList>
    </citation>
    <scope>NUCLEOTIDE SEQUENCE</scope>
    <source>
        <strain evidence="2">HR1</strain>
    </source>
</reference>
<name>A0A8H3MIX9_9GLOM</name>
<gene>
    <name evidence="2" type="ORF">RCL2_002993600</name>
</gene>
<dbReference type="AlphaFoldDB" id="A0A8H3MIX9"/>
<accession>A0A8H3MIX9</accession>
<proteinExistence type="predicted"/>